<comment type="similarity">
    <text evidence="4">In the C-terminal section; belongs to the phosphate acetyltransferase and butyryltransferase family.</text>
</comment>
<evidence type="ECO:0000256" key="1">
    <source>
        <dbReference type="ARBA" id="ARBA00001936"/>
    </source>
</evidence>
<accession>A0A9X4E049</accession>
<dbReference type="InterPro" id="IPR012188">
    <property type="entry name" value="ME_PTA"/>
</dbReference>
<feature type="domain" description="Malic enzyme NAD-binding" evidence="11">
    <location>
        <begin position="163"/>
        <end position="403"/>
    </location>
</feature>
<dbReference type="Gene3D" id="3.40.50.10750">
    <property type="entry name" value="Isocitrate/Isopropylmalate dehydrogenase-like"/>
    <property type="match status" value="1"/>
</dbReference>
<dbReference type="SUPFAM" id="SSF53659">
    <property type="entry name" value="Isocitrate/Isopropylmalate dehydrogenase-like"/>
    <property type="match status" value="1"/>
</dbReference>
<dbReference type="Gene3D" id="3.40.50.10950">
    <property type="match status" value="1"/>
</dbReference>
<comment type="cofactor">
    <cofactor evidence="2">
        <name>Mg(2+)</name>
        <dbReference type="ChEBI" id="CHEBI:18420"/>
    </cofactor>
</comment>
<dbReference type="InterPro" id="IPR042113">
    <property type="entry name" value="P_AcTrfase_dom1"/>
</dbReference>
<dbReference type="PANTHER" id="PTHR43237:SF4">
    <property type="entry name" value="NADP-DEPENDENT MALIC ENZYME"/>
    <property type="match status" value="1"/>
</dbReference>
<evidence type="ECO:0000259" key="12">
    <source>
        <dbReference type="SMART" id="SM01274"/>
    </source>
</evidence>
<evidence type="ECO:0000259" key="11">
    <source>
        <dbReference type="SMART" id="SM00919"/>
    </source>
</evidence>
<dbReference type="AlphaFoldDB" id="A0A9X4E049"/>
<evidence type="ECO:0000256" key="4">
    <source>
        <dbReference type="ARBA" id="ARBA00008756"/>
    </source>
</evidence>
<dbReference type="InterPro" id="IPR046346">
    <property type="entry name" value="Aminoacid_DH-like_N_sf"/>
</dbReference>
<comment type="cofactor">
    <cofactor evidence="1">
        <name>Mn(2+)</name>
        <dbReference type="ChEBI" id="CHEBI:29035"/>
    </cofactor>
</comment>
<evidence type="ECO:0000256" key="6">
    <source>
        <dbReference type="ARBA" id="ARBA00023002"/>
    </source>
</evidence>
<comment type="similarity">
    <text evidence="3">In the N-terminal section; belongs to the malic enzymes family.</text>
</comment>
<evidence type="ECO:0000256" key="10">
    <source>
        <dbReference type="PIRSR" id="PIRSR036684-3"/>
    </source>
</evidence>
<dbReference type="SUPFAM" id="SSF53223">
    <property type="entry name" value="Aminoacid dehydrogenase-like, N-terminal domain"/>
    <property type="match status" value="1"/>
</dbReference>
<dbReference type="InterPro" id="IPR045213">
    <property type="entry name" value="Malic_NAD-bd_bact_type"/>
</dbReference>
<reference evidence="13" key="1">
    <citation type="submission" date="2022-10" db="EMBL/GenBank/DDBJ databases">
        <authorList>
            <person name="Boutroux M."/>
        </authorList>
    </citation>
    <scope>NUCLEOTIDE SEQUENCE</scope>
    <source>
        <strain evidence="13">51.81</strain>
    </source>
</reference>
<dbReference type="GO" id="GO:0046872">
    <property type="term" value="F:metal ion binding"/>
    <property type="evidence" value="ECO:0007669"/>
    <property type="project" value="UniProtKB-KW"/>
</dbReference>
<evidence type="ECO:0000313" key="13">
    <source>
        <dbReference type="EMBL" id="MDD9326946.1"/>
    </source>
</evidence>
<keyword evidence="15" id="KW-1185">Reference proteome</keyword>
<dbReference type="GO" id="GO:0051287">
    <property type="term" value="F:NAD binding"/>
    <property type="evidence" value="ECO:0007669"/>
    <property type="project" value="InterPro"/>
</dbReference>
<dbReference type="PROSITE" id="PS00331">
    <property type="entry name" value="MALIC_ENZYMES"/>
    <property type="match status" value="1"/>
</dbReference>
<sequence length="759" mass="82843">MDDLIKEAALKFHEYPNPGKIQVAPTKPLATQYDLSLAYSPGVAAPCMEIYADPLNAYKYTARGNLVAVISNGTAVLGLGNIGPLASKPVMEGKGVLFKKFAGIDVFDIEVNETDPDKLVEIISALEPTFGGINLEDIKAPECFYIEKKLRERCNIPVFHDDQHGTAIITAAAVLNALRVTGKKIEEVKLVCSGAGAAAIACLDLLVALGMQRENITVCDSKGVIFRTREDHERMDESKVRYAVEDNGQRTLGDAVPGKDIFLGLSGANLLKAEMLKQMADSPIVLALANPQPEIWPPEAKAVRPDVIIGTGRSDFPNQVNNVLCFPFIFRGALDVGATTINEEMKLACVRAIADLAMAESSAEVAGAYGDADLTFGPEYLIPKPFDPRLIAKIAPAVAQAAMDSGVATRPIADMEAYVEQLNEFVYKTSLIMRPVFAQAKKDIKRIVLTEGEDERVLHAAQQVVSQKLAFPILVGDARLIEERLHSQGLTIRSGTDFELIDINDNPYFDESAKAYYELLKRKGVTEEMARRRVRANSTLVGALMVRLGYADGLVCGTMGRFRDHFSIMEEVIGYDNPEKHAFAMNALISNKGNFFIADTYVNHDPTAEQLAKGTLMCAAEMKRFGIKPKVALISNSNYGSHSDKDSDKMQATLELVRQWDPDLEIDGEMQADVALDEEMRKSIFPETTLSGAANLLVMPNVEAANISYNLLRVNATNGITVGPILMGLNRPVHIVTPISTVRRIVNMIALAAVDAQRQ</sequence>
<dbReference type="RefSeq" id="WP_274584264.1">
    <property type="nucleotide sequence ID" value="NZ_CP145811.1"/>
</dbReference>
<dbReference type="GO" id="GO:0004473">
    <property type="term" value="F:malate dehydrogenase (decarboxylating) (NADP+) activity"/>
    <property type="evidence" value="ECO:0007669"/>
    <property type="project" value="UniProtKB-EC"/>
</dbReference>
<evidence type="ECO:0000256" key="9">
    <source>
        <dbReference type="PIRSR" id="PIRSR036684-2"/>
    </source>
</evidence>
<dbReference type="GO" id="GO:0016746">
    <property type="term" value="F:acyltransferase activity"/>
    <property type="evidence" value="ECO:0007669"/>
    <property type="project" value="InterPro"/>
</dbReference>
<protein>
    <submittedName>
        <fullName evidence="13">NADP-dependent malic enzyme</fullName>
        <ecNumber evidence="14">1.1.1.40</ecNumber>
    </submittedName>
</protein>
<organism evidence="13">
    <name type="scientific">Neisseria leonii</name>
    <dbReference type="NCBI Taxonomy" id="2995413"/>
    <lineage>
        <taxon>Bacteria</taxon>
        <taxon>Pseudomonadati</taxon>
        <taxon>Pseudomonadota</taxon>
        <taxon>Betaproteobacteria</taxon>
        <taxon>Neisseriales</taxon>
        <taxon>Neisseriaceae</taxon>
        <taxon>Neisseria</taxon>
    </lineage>
</organism>
<evidence type="ECO:0000256" key="3">
    <source>
        <dbReference type="ARBA" id="ARBA00007686"/>
    </source>
</evidence>
<feature type="active site" description="Proton acceptor" evidence="8">
    <location>
        <position position="94"/>
    </location>
</feature>
<dbReference type="CDD" id="cd05311">
    <property type="entry name" value="NAD_bind_2_malic_enz"/>
    <property type="match status" value="1"/>
</dbReference>
<dbReference type="PIRSF" id="PIRSF036684">
    <property type="entry name" value="ME_PTA"/>
    <property type="match status" value="1"/>
</dbReference>
<dbReference type="EC" id="1.1.1.40" evidence="14"/>
<name>A0A9X4E049_9NEIS</name>
<feature type="binding site" evidence="10">
    <location>
        <position position="162"/>
    </location>
    <ligand>
        <name>a divalent metal cation</name>
        <dbReference type="ChEBI" id="CHEBI:60240"/>
    </ligand>
</feature>
<dbReference type="Proteomes" id="UP001149607">
    <property type="component" value="Chromosome"/>
</dbReference>
<dbReference type="InterPro" id="IPR037062">
    <property type="entry name" value="Malic_N_dom_sf"/>
</dbReference>
<dbReference type="InterPro" id="IPR012302">
    <property type="entry name" value="Malic_NAD-bd"/>
</dbReference>
<dbReference type="SUPFAM" id="SSF51735">
    <property type="entry name" value="NAD(P)-binding Rossmann-fold domains"/>
    <property type="match status" value="1"/>
</dbReference>
<dbReference type="FunFam" id="3.40.50.720:FF:000095">
    <property type="entry name" value="NADP-dependent malic enzyme"/>
    <property type="match status" value="1"/>
</dbReference>
<evidence type="ECO:0000313" key="14">
    <source>
        <dbReference type="EMBL" id="WWY03356.1"/>
    </source>
</evidence>
<feature type="binding site" evidence="9">
    <location>
        <position position="136"/>
    </location>
    <ligand>
        <name>a divalent metal cation</name>
        <dbReference type="ChEBI" id="CHEBI:60240"/>
    </ligand>
</feature>
<evidence type="ECO:0000256" key="2">
    <source>
        <dbReference type="ARBA" id="ARBA00001946"/>
    </source>
</evidence>
<evidence type="ECO:0000256" key="7">
    <source>
        <dbReference type="ARBA" id="ARBA00023268"/>
    </source>
</evidence>
<dbReference type="Gene3D" id="3.40.50.10380">
    <property type="entry name" value="Malic enzyme, N-terminal domain"/>
    <property type="match status" value="1"/>
</dbReference>
<dbReference type="SMART" id="SM00919">
    <property type="entry name" value="Malic_M"/>
    <property type="match status" value="1"/>
</dbReference>
<feature type="binding site" evidence="9">
    <location>
        <position position="137"/>
    </location>
    <ligand>
        <name>a divalent metal cation</name>
        <dbReference type="ChEBI" id="CHEBI:60240"/>
    </ligand>
</feature>
<dbReference type="InterPro" id="IPR002505">
    <property type="entry name" value="PTA_PTB"/>
</dbReference>
<dbReference type="EMBL" id="CP146598">
    <property type="protein sequence ID" value="WWY03356.1"/>
    <property type="molecule type" value="Genomic_DNA"/>
</dbReference>
<reference evidence="14" key="2">
    <citation type="submission" date="2024-02" db="EMBL/GenBank/DDBJ databases">
        <title>Neisseria leonii sp. nov.</title>
        <authorList>
            <person name="Boutroux M."/>
            <person name="Favre-Rochex S."/>
            <person name="Gorgette O."/>
            <person name="Touak G."/>
            <person name="Muhle E."/>
            <person name="Chesneau O."/>
            <person name="Clermont D."/>
            <person name="Rahi P."/>
        </authorList>
    </citation>
    <scope>NUCLEOTIDE SEQUENCE</scope>
    <source>
        <strain evidence="14">51.81</strain>
    </source>
</reference>
<dbReference type="PANTHER" id="PTHR43237">
    <property type="entry name" value="NADP-DEPENDENT MALIC ENZYME"/>
    <property type="match status" value="1"/>
</dbReference>
<dbReference type="Pfam" id="PF01515">
    <property type="entry name" value="PTA_PTB"/>
    <property type="match status" value="1"/>
</dbReference>
<dbReference type="InterPro" id="IPR012301">
    <property type="entry name" value="Malic_N_dom"/>
</dbReference>
<dbReference type="InterPro" id="IPR015884">
    <property type="entry name" value="Malic_enzyme_CS"/>
</dbReference>
<evidence type="ECO:0000256" key="5">
    <source>
        <dbReference type="ARBA" id="ARBA00022723"/>
    </source>
</evidence>
<proteinExistence type="inferred from homology"/>
<evidence type="ECO:0000256" key="8">
    <source>
        <dbReference type="PIRSR" id="PIRSR036684-1"/>
    </source>
</evidence>
<evidence type="ECO:0000313" key="15">
    <source>
        <dbReference type="Proteomes" id="UP001149607"/>
    </source>
</evidence>
<keyword evidence="6 14" id="KW-0560">Oxidoreductase</keyword>
<dbReference type="SMART" id="SM01274">
    <property type="entry name" value="malic"/>
    <property type="match status" value="1"/>
</dbReference>
<gene>
    <name evidence="13" type="ORF">ORY91_000319</name>
    <name evidence="14" type="ORF">V9W64_00970</name>
</gene>
<dbReference type="InterPro" id="IPR042112">
    <property type="entry name" value="P_AcTrfase_dom2"/>
</dbReference>
<dbReference type="InterPro" id="IPR051674">
    <property type="entry name" value="Malate_Decarboxylase"/>
</dbReference>
<feature type="binding site" evidence="10">
    <location>
        <position position="290"/>
    </location>
    <ligand>
        <name>a divalent metal cation</name>
        <dbReference type="ChEBI" id="CHEBI:60240"/>
    </ligand>
</feature>
<keyword evidence="5 9" id="KW-0479">Metal-binding</keyword>
<keyword evidence="10" id="KW-0521">NADP</keyword>
<dbReference type="FunFam" id="3.40.50.10380:FF:000003">
    <property type="entry name" value="NADP-dependent malic enzyme"/>
    <property type="match status" value="1"/>
</dbReference>
<dbReference type="EMBL" id="JAPQFL010000001">
    <property type="protein sequence ID" value="MDD9326946.1"/>
    <property type="molecule type" value="Genomic_DNA"/>
</dbReference>
<feature type="binding site" evidence="10">
    <location>
        <begin position="76"/>
        <end position="83"/>
    </location>
    <ligand>
        <name>NADP(+)</name>
        <dbReference type="ChEBI" id="CHEBI:58349"/>
    </ligand>
</feature>
<dbReference type="Pfam" id="PF00390">
    <property type="entry name" value="malic"/>
    <property type="match status" value="1"/>
</dbReference>
<dbReference type="Pfam" id="PF03949">
    <property type="entry name" value="Malic_M"/>
    <property type="match status" value="1"/>
</dbReference>
<dbReference type="InterPro" id="IPR036291">
    <property type="entry name" value="NAD(P)-bd_dom_sf"/>
</dbReference>
<dbReference type="Gene3D" id="3.40.50.720">
    <property type="entry name" value="NAD(P)-binding Rossmann-like Domain"/>
    <property type="match status" value="1"/>
</dbReference>
<feature type="domain" description="Malic enzyme N-terminal" evidence="12">
    <location>
        <begin position="18"/>
        <end position="151"/>
    </location>
</feature>
<dbReference type="GO" id="GO:0006108">
    <property type="term" value="P:malate metabolic process"/>
    <property type="evidence" value="ECO:0007669"/>
    <property type="project" value="InterPro"/>
</dbReference>
<keyword evidence="7" id="KW-0511">Multifunctional enzyme</keyword>